<feature type="chain" id="PRO_5047492902" evidence="1">
    <location>
        <begin position="22"/>
        <end position="489"/>
    </location>
</feature>
<feature type="signal peptide" evidence="1">
    <location>
        <begin position="1"/>
        <end position="21"/>
    </location>
</feature>
<evidence type="ECO:0000256" key="1">
    <source>
        <dbReference type="SAM" id="SignalP"/>
    </source>
</evidence>
<keyword evidence="4" id="KW-1185">Reference proteome</keyword>
<feature type="domain" description="DUF3502" evidence="2">
    <location>
        <begin position="419"/>
        <end position="487"/>
    </location>
</feature>
<keyword evidence="1" id="KW-0732">Signal</keyword>
<evidence type="ECO:0000259" key="2">
    <source>
        <dbReference type="Pfam" id="PF12010"/>
    </source>
</evidence>
<dbReference type="PANTHER" id="PTHR43649:SF17">
    <property type="entry name" value="ABC TRANSPORTER SOLUTE BINDING PROTEIN-SUGAR TRANSPORT"/>
    <property type="match status" value="1"/>
</dbReference>
<reference evidence="3" key="1">
    <citation type="submission" date="2023-07" db="EMBL/GenBank/DDBJ databases">
        <authorList>
            <person name="Aktuganov G."/>
            <person name="Boyko T."/>
            <person name="Delegan Y."/>
            <person name="Galimzianova N."/>
            <person name="Gilvanova E."/>
            <person name="Korobov V."/>
            <person name="Kuzmina L."/>
            <person name="Melentiev A."/>
            <person name="Milman P."/>
            <person name="Ryabova A."/>
            <person name="Stupak E."/>
            <person name="Yasakov T."/>
            <person name="Zharikova N."/>
            <person name="Zhurenko E."/>
        </authorList>
    </citation>
    <scope>NUCLEOTIDE SEQUENCE</scope>
    <source>
        <strain evidence="3">IB-739</strain>
    </source>
</reference>
<dbReference type="Pfam" id="PF12010">
    <property type="entry name" value="DUF3502"/>
    <property type="match status" value="1"/>
</dbReference>
<dbReference type="RefSeq" id="WP_025846548.1">
    <property type="nucleotide sequence ID" value="NZ_JAUMKJ010000063.1"/>
</dbReference>
<dbReference type="Gene3D" id="3.40.190.10">
    <property type="entry name" value="Periplasmic binding protein-like II"/>
    <property type="match status" value="1"/>
</dbReference>
<dbReference type="SUPFAM" id="SSF53850">
    <property type="entry name" value="Periplasmic binding protein-like II"/>
    <property type="match status" value="1"/>
</dbReference>
<evidence type="ECO:0000313" key="3">
    <source>
        <dbReference type="EMBL" id="MDO3681374.1"/>
    </source>
</evidence>
<gene>
    <name evidence="3" type="ORF">Q3C12_30735</name>
</gene>
<dbReference type="Pfam" id="PF01547">
    <property type="entry name" value="SBP_bac_1"/>
    <property type="match status" value="1"/>
</dbReference>
<dbReference type="PROSITE" id="PS51257">
    <property type="entry name" value="PROKAR_LIPOPROTEIN"/>
    <property type="match status" value="1"/>
</dbReference>
<name>A0ABT8VK61_9BACL</name>
<dbReference type="EMBL" id="JAUMKJ010000063">
    <property type="protein sequence ID" value="MDO3681374.1"/>
    <property type="molecule type" value="Genomic_DNA"/>
</dbReference>
<organism evidence="3 4">
    <name type="scientific">Paenibacillus ehimensis</name>
    <dbReference type="NCBI Taxonomy" id="79264"/>
    <lineage>
        <taxon>Bacteria</taxon>
        <taxon>Bacillati</taxon>
        <taxon>Bacillota</taxon>
        <taxon>Bacilli</taxon>
        <taxon>Bacillales</taxon>
        <taxon>Paenibacillaceae</taxon>
        <taxon>Paenibacillus</taxon>
    </lineage>
</organism>
<dbReference type="InterPro" id="IPR022627">
    <property type="entry name" value="DUF3502"/>
</dbReference>
<dbReference type="Proteomes" id="UP001168883">
    <property type="component" value="Unassembled WGS sequence"/>
</dbReference>
<evidence type="ECO:0000313" key="4">
    <source>
        <dbReference type="Proteomes" id="UP001168883"/>
    </source>
</evidence>
<dbReference type="InterPro" id="IPR006059">
    <property type="entry name" value="SBP"/>
</dbReference>
<protein>
    <submittedName>
        <fullName evidence="3">ABC transporter substrate-binding protein</fullName>
    </submittedName>
</protein>
<proteinExistence type="predicted"/>
<comment type="caution">
    <text evidence="3">The sequence shown here is derived from an EMBL/GenBank/DDBJ whole genome shotgun (WGS) entry which is preliminary data.</text>
</comment>
<sequence length="489" mass="54437">MLKRKRLAAGLASVLMLSALAAGCSGGAGNPAQEGAGAGKADGQPVELIWYTIGGPQKDADKVMEAVSKYTKEKINAAVKMKMIDWGDYSQKMQVISVSGEPYDIAFTSSWAFDYVQNARKGAFYEMDGLLDKYGEGIKKAVHPSFLEGSKVNGHNYAVPTNKELPAQAVWRFNKQYVDKYKLDLSNVSSLESLEPLLKTMKENEPGVYPIPSNVDPFVPFDFVVEGIPFGVRLDTQDYKIVNVFETPEYRQMSETMRKYYKAGYLPPDVATKTGNDHEKTGKWLVDKAHTVPFADNLWSEGFKYEIVSKPIHEPIVFNWSVTGSMMAISANSKHPEKAMEFLNLLNSDAYLRNLVSYGLEGTHYKKVSEGVIEPIPDSGYSMPSFTLGNMFLLNRFPKDPADKWEQYEKFNKSAKNAPLLGFQFDSSKVENELAAVKSVSEEFKKALETGSVEPSEVLPKAIDKLKAAGINKVMDEAQKQLDAWRAKK</sequence>
<accession>A0ABT8VK61</accession>
<dbReference type="InterPro" id="IPR050490">
    <property type="entry name" value="Bact_solute-bd_prot1"/>
</dbReference>
<dbReference type="PANTHER" id="PTHR43649">
    <property type="entry name" value="ARABINOSE-BINDING PROTEIN-RELATED"/>
    <property type="match status" value="1"/>
</dbReference>